<dbReference type="PANTHER" id="PTHR10458:SF20">
    <property type="entry name" value="PEPTIDE DEFORMYLASE 1"/>
    <property type="match status" value="1"/>
</dbReference>
<keyword evidence="3 6" id="KW-0378">Hydrolase</keyword>
<evidence type="ECO:0000256" key="2">
    <source>
        <dbReference type="ARBA" id="ARBA00022723"/>
    </source>
</evidence>
<dbReference type="NCBIfam" id="TIGR00079">
    <property type="entry name" value="pept_deformyl"/>
    <property type="match status" value="1"/>
</dbReference>
<evidence type="ECO:0000256" key="6">
    <source>
        <dbReference type="HAMAP-Rule" id="MF_00163"/>
    </source>
</evidence>
<dbReference type="PANTHER" id="PTHR10458">
    <property type="entry name" value="PEPTIDE DEFORMYLASE"/>
    <property type="match status" value="1"/>
</dbReference>
<organism evidence="8 9">
    <name type="scientific">Parendozoicomonas callyspongiae</name>
    <dbReference type="NCBI Taxonomy" id="2942213"/>
    <lineage>
        <taxon>Bacteria</taxon>
        <taxon>Pseudomonadati</taxon>
        <taxon>Pseudomonadota</taxon>
        <taxon>Gammaproteobacteria</taxon>
        <taxon>Oceanospirillales</taxon>
        <taxon>Endozoicomonadaceae</taxon>
        <taxon>Parendozoicomonas</taxon>
    </lineage>
</organism>
<dbReference type="Gene3D" id="3.90.45.10">
    <property type="entry name" value="Peptide deformylase"/>
    <property type="match status" value="1"/>
</dbReference>
<evidence type="ECO:0000256" key="5">
    <source>
        <dbReference type="ARBA" id="ARBA00023004"/>
    </source>
</evidence>
<keyword evidence="9" id="KW-1185">Reference proteome</keyword>
<dbReference type="InterPro" id="IPR036821">
    <property type="entry name" value="Peptide_deformylase_sf"/>
</dbReference>
<keyword evidence="5 6" id="KW-0408">Iron</keyword>
<evidence type="ECO:0000313" key="9">
    <source>
        <dbReference type="Proteomes" id="UP001203338"/>
    </source>
</evidence>
<sequence length="202" mass="22878">MKSLPENPDVLLLGEPSLFEIQPPVQKDEISQEVFQHNLSILLESQRRCTGVGMAAPQIGWPARVMNIGIEKSNPRYPWAKVYPLECWINPEIVSASENSSWVWEGCLSVPGFRGWVERPAEVNVRGYNRDGVQVEKALGGFMARVFLHELDHLDGHLFPHRVQSSRLMIPMGSFDNQQNWPEEWPSPGARITRPGEVSEIP</sequence>
<evidence type="ECO:0000256" key="3">
    <source>
        <dbReference type="ARBA" id="ARBA00022801"/>
    </source>
</evidence>
<evidence type="ECO:0000256" key="4">
    <source>
        <dbReference type="ARBA" id="ARBA00022917"/>
    </source>
</evidence>
<dbReference type="CDD" id="cd00487">
    <property type="entry name" value="Pep_deformylase"/>
    <property type="match status" value="1"/>
</dbReference>
<feature type="binding site" evidence="6">
    <location>
        <position position="153"/>
    </location>
    <ligand>
        <name>Fe cation</name>
        <dbReference type="ChEBI" id="CHEBI:24875"/>
    </ligand>
</feature>
<dbReference type="PRINTS" id="PR01576">
    <property type="entry name" value="PDEFORMYLASE"/>
</dbReference>
<feature type="binding site" evidence="6">
    <location>
        <position position="107"/>
    </location>
    <ligand>
        <name>Fe cation</name>
        <dbReference type="ChEBI" id="CHEBI:24875"/>
    </ligand>
</feature>
<feature type="binding site" evidence="6">
    <location>
        <position position="149"/>
    </location>
    <ligand>
        <name>Fe cation</name>
        <dbReference type="ChEBI" id="CHEBI:24875"/>
    </ligand>
</feature>
<name>A0ABT0PAH5_9GAMM</name>
<evidence type="ECO:0000256" key="1">
    <source>
        <dbReference type="ARBA" id="ARBA00010759"/>
    </source>
</evidence>
<dbReference type="EC" id="3.5.1.88" evidence="6"/>
<protein>
    <recommendedName>
        <fullName evidence="6">Peptide deformylase</fullName>
        <shortName evidence="6">PDF</shortName>
        <ecNumber evidence="6">3.5.1.88</ecNumber>
    </recommendedName>
    <alternativeName>
        <fullName evidence="6">Polypeptide deformylase</fullName>
    </alternativeName>
</protein>
<comment type="caution">
    <text evidence="8">The sequence shown here is derived from an EMBL/GenBank/DDBJ whole genome shotgun (WGS) entry which is preliminary data.</text>
</comment>
<comment type="function">
    <text evidence="6">Removes the formyl group from the N-terminal Met of newly synthesized proteins. Requires at least a dipeptide for an efficient rate of reaction. N-terminal L-methionine is a prerequisite for activity but the enzyme has broad specificity at other positions.</text>
</comment>
<keyword evidence="4 6" id="KW-0648">Protein biosynthesis</keyword>
<dbReference type="GO" id="GO:0042586">
    <property type="term" value="F:peptide deformylase activity"/>
    <property type="evidence" value="ECO:0007669"/>
    <property type="project" value="UniProtKB-EC"/>
</dbReference>
<dbReference type="InterPro" id="IPR023635">
    <property type="entry name" value="Peptide_deformylase"/>
</dbReference>
<gene>
    <name evidence="6 8" type="primary">def</name>
    <name evidence="8" type="ORF">M3P05_00280</name>
</gene>
<dbReference type="HAMAP" id="MF_00163">
    <property type="entry name" value="Pep_deformylase"/>
    <property type="match status" value="1"/>
</dbReference>
<dbReference type="Proteomes" id="UP001203338">
    <property type="component" value="Unassembled WGS sequence"/>
</dbReference>
<keyword evidence="2 6" id="KW-0479">Metal-binding</keyword>
<reference evidence="8 9" key="1">
    <citation type="submission" date="2022-05" db="EMBL/GenBank/DDBJ databases">
        <authorList>
            <person name="Park J.-S."/>
        </authorList>
    </citation>
    <scope>NUCLEOTIDE SEQUENCE [LARGE SCALE GENOMIC DNA]</scope>
    <source>
        <strain evidence="8 9">2012CJ34-2</strain>
    </source>
</reference>
<comment type="catalytic activity">
    <reaction evidence="6">
        <text>N-terminal N-formyl-L-methionyl-[peptide] + H2O = N-terminal L-methionyl-[peptide] + formate</text>
        <dbReference type="Rhea" id="RHEA:24420"/>
        <dbReference type="Rhea" id="RHEA-COMP:10639"/>
        <dbReference type="Rhea" id="RHEA-COMP:10640"/>
        <dbReference type="ChEBI" id="CHEBI:15377"/>
        <dbReference type="ChEBI" id="CHEBI:15740"/>
        <dbReference type="ChEBI" id="CHEBI:49298"/>
        <dbReference type="ChEBI" id="CHEBI:64731"/>
        <dbReference type="EC" id="3.5.1.88"/>
    </reaction>
</comment>
<dbReference type="Pfam" id="PF01327">
    <property type="entry name" value="Pep_deformylase"/>
    <property type="match status" value="1"/>
</dbReference>
<accession>A0ABT0PAH5</accession>
<comment type="cofactor">
    <cofactor evidence="6">
        <name>Fe(2+)</name>
        <dbReference type="ChEBI" id="CHEBI:29033"/>
    </cofactor>
    <text evidence="6">Binds 1 Fe(2+) ion.</text>
</comment>
<evidence type="ECO:0000256" key="7">
    <source>
        <dbReference type="SAM" id="MobiDB-lite"/>
    </source>
</evidence>
<feature type="active site" evidence="6">
    <location>
        <position position="150"/>
    </location>
</feature>
<dbReference type="EMBL" id="JAMFLX010000001">
    <property type="protein sequence ID" value="MCL6268385.1"/>
    <property type="molecule type" value="Genomic_DNA"/>
</dbReference>
<feature type="region of interest" description="Disordered" evidence="7">
    <location>
        <begin position="179"/>
        <end position="202"/>
    </location>
</feature>
<dbReference type="SUPFAM" id="SSF56420">
    <property type="entry name" value="Peptide deformylase"/>
    <property type="match status" value="1"/>
</dbReference>
<comment type="similarity">
    <text evidence="1 6">Belongs to the polypeptide deformylase family.</text>
</comment>
<dbReference type="RefSeq" id="WP_249697223.1">
    <property type="nucleotide sequence ID" value="NZ_JAMFLX010000001.1"/>
</dbReference>
<proteinExistence type="inferred from homology"/>
<evidence type="ECO:0000313" key="8">
    <source>
        <dbReference type="EMBL" id="MCL6268385.1"/>
    </source>
</evidence>